<evidence type="ECO:0000313" key="2">
    <source>
        <dbReference type="Proteomes" id="UP000504844"/>
    </source>
</evidence>
<dbReference type="Proteomes" id="UP000504844">
    <property type="component" value="Chromosome"/>
</dbReference>
<sequence>MTIQLLSLGVIGVRLLDCILNSKAIYPDELADQIVNEINHYLVSAPMREKPLLFHLACEVHEALSDRFGRVDSLQVKRDISNMMGLLIYRARVTANQGR</sequence>
<organism evidence="1 2">
    <name type="scientific">Deefgea piscis</name>
    <dbReference type="NCBI Taxonomy" id="2739061"/>
    <lineage>
        <taxon>Bacteria</taxon>
        <taxon>Pseudomonadati</taxon>
        <taxon>Pseudomonadota</taxon>
        <taxon>Betaproteobacteria</taxon>
        <taxon>Neisseriales</taxon>
        <taxon>Chitinibacteraceae</taxon>
        <taxon>Deefgea</taxon>
    </lineage>
</organism>
<proteinExistence type="predicted"/>
<reference evidence="1 2" key="1">
    <citation type="submission" date="2020-05" db="EMBL/GenBank/DDBJ databases">
        <title>Complete genome sequence of Deefgea sp. D17.</title>
        <authorList>
            <person name="Bae J.-W."/>
            <person name="Han J.E."/>
        </authorList>
    </citation>
    <scope>NUCLEOTIDE SEQUENCE [LARGE SCALE GENOMIC DNA]</scope>
    <source>
        <strain evidence="1 2">D17</strain>
    </source>
</reference>
<accession>A0A6M8SPH7</accession>
<dbReference type="RefSeq" id="WP_173533618.1">
    <property type="nucleotide sequence ID" value="NZ_CP054143.1"/>
</dbReference>
<dbReference type="KEGG" id="dee:HQN60_10630"/>
<keyword evidence="2" id="KW-1185">Reference proteome</keyword>
<evidence type="ECO:0000313" key="1">
    <source>
        <dbReference type="EMBL" id="QKJ67115.1"/>
    </source>
</evidence>
<protein>
    <submittedName>
        <fullName evidence="1">Uncharacterized protein</fullName>
    </submittedName>
</protein>
<dbReference type="EMBL" id="CP054143">
    <property type="protein sequence ID" value="QKJ67115.1"/>
    <property type="molecule type" value="Genomic_DNA"/>
</dbReference>
<name>A0A6M8SPH7_9NEIS</name>
<accession>A0A8G1M0P2</accession>
<gene>
    <name evidence="1" type="ORF">HQN60_10630</name>
</gene>
<dbReference type="AlphaFoldDB" id="A0A6M8SPH7"/>